<dbReference type="Proteomes" id="UP000077961">
    <property type="component" value="Unassembled WGS sequence"/>
</dbReference>
<dbReference type="RefSeq" id="WP_064269481.1">
    <property type="nucleotide sequence ID" value="NZ_LXJZ01000184.1"/>
</dbReference>
<dbReference type="EMBL" id="LXKA01000329">
    <property type="protein sequence ID" value="OAJ57181.1"/>
    <property type="molecule type" value="Genomic_DNA"/>
</dbReference>
<evidence type="ECO:0000313" key="3">
    <source>
        <dbReference type="Proteomes" id="UP000077961"/>
    </source>
</evidence>
<proteinExistence type="predicted"/>
<dbReference type="Proteomes" id="UP000078116">
    <property type="component" value="Unassembled WGS sequence"/>
</dbReference>
<keyword evidence="3" id="KW-1185">Reference proteome</keyword>
<organism evidence="2 4">
    <name type="scientific">Paraburkholderia ginsengiterrae</name>
    <dbReference type="NCBI Taxonomy" id="1462993"/>
    <lineage>
        <taxon>Bacteria</taxon>
        <taxon>Pseudomonadati</taxon>
        <taxon>Pseudomonadota</taxon>
        <taxon>Betaproteobacteria</taxon>
        <taxon>Burkholderiales</taxon>
        <taxon>Burkholderiaceae</taxon>
        <taxon>Paraburkholderia</taxon>
    </lineage>
</organism>
<gene>
    <name evidence="1" type="ORF">A6V36_33225</name>
    <name evidence="2" type="ORF">A6V37_29975</name>
</gene>
<evidence type="ECO:0000313" key="4">
    <source>
        <dbReference type="Proteomes" id="UP000078116"/>
    </source>
</evidence>
<dbReference type="AlphaFoldDB" id="A0A1A9N3P2"/>
<reference evidence="3 4" key="1">
    <citation type="submission" date="2016-04" db="EMBL/GenBank/DDBJ databases">
        <title>Reclassification of Paraburkholderia panaciterrae (Farh et al. 2015) Dobritsa &amp; Samadpour 2016 as a later homotypic synonym of Paraburkholderia ginsengiterrae (Farh et al. 2015) Dobritsa &amp; Samadpour 2016.</title>
        <authorList>
            <person name="Dobritsa A.P."/>
            <person name="Kutumbaka K."/>
            <person name="Samadpour M."/>
        </authorList>
    </citation>
    <scope>NUCLEOTIDE SEQUENCE [LARGE SCALE GENOMIC DNA]</scope>
    <source>
        <strain evidence="2 4">DCY85</strain>
        <strain evidence="1 3">DCY85-1</strain>
    </source>
</reference>
<evidence type="ECO:0000313" key="1">
    <source>
        <dbReference type="EMBL" id="OAJ56757.1"/>
    </source>
</evidence>
<protein>
    <submittedName>
        <fullName evidence="2">Uncharacterized protein</fullName>
    </submittedName>
</protein>
<dbReference type="EMBL" id="LXJZ01000184">
    <property type="protein sequence ID" value="OAJ56757.1"/>
    <property type="molecule type" value="Genomic_DNA"/>
</dbReference>
<comment type="caution">
    <text evidence="2">The sequence shown here is derived from an EMBL/GenBank/DDBJ whole genome shotgun (WGS) entry which is preliminary data.</text>
</comment>
<accession>A0A1A9N3P2</accession>
<evidence type="ECO:0000313" key="2">
    <source>
        <dbReference type="EMBL" id="OAJ57181.1"/>
    </source>
</evidence>
<sequence>MEFLLGLGVGVSFGASLGVIVASVLRMSKDENPETRFMKPDGAALREARPAADIVFSRID</sequence>
<name>A0A1A9N3P2_9BURK</name>